<protein>
    <recommendedName>
        <fullName evidence="1">MULE transposase domain-containing protein</fullName>
    </recommendedName>
</protein>
<accession>A0A2G5UTY9</accession>
<dbReference type="PANTHER" id="PTHR47160">
    <property type="entry name" value="PUTATIVE-RELATED"/>
    <property type="match status" value="1"/>
</dbReference>
<evidence type="ECO:0000313" key="3">
    <source>
        <dbReference type="Proteomes" id="UP000230233"/>
    </source>
</evidence>
<evidence type="ECO:0000313" key="2">
    <source>
        <dbReference type="EMBL" id="PIC42821.1"/>
    </source>
</evidence>
<dbReference type="PANTHER" id="PTHR47160:SF8">
    <property type="entry name" value="MULE TRANSPOSASE DOMAIN-CONTAINING PROTEIN"/>
    <property type="match status" value="1"/>
</dbReference>
<dbReference type="InterPro" id="IPR018289">
    <property type="entry name" value="MULE_transposase_dom"/>
</dbReference>
<sequence>MSRQDRPIELIDGYAMRYIRTRKNDGLKLYYCVERNRRSKCGGAFWVDSFNKSFTVKSPHERHDKDQIRSNSFIFRQDLKKTANTGTPRAVIDDVRSQFSPAVSLAAGTYDAQRKVIYGAKEKCSVATVEMNRGGPISEEFQKTKNGEQFLLADEKFGNSRVIVFASEDCLEVLCDSKIVLADGTFDVSPTGFTQLFTIHSYVSSTAVRPLAYCFLTDKKEQTYTKAIQILKSHPILANWEPEMIICDYEQAIKNAFSKEFQNISIEGCLFHIFQNWRREAEKLKVYEEFIGGSILDFWPRLKAIAFIPPAETEQYYNLLLTTIPVNQPAELNSFLLYLERNYMTAAARFPSTQWSCNFRTLHGIHRTTNSVEVWHRTISKVVTEKNGMSVVKMSDVLAKILIEDRHTRHDIGELKINPNHQVNKTRTFTNLLKDRKILKVLENDPAPPNHPLAGINFLDAICFATAV</sequence>
<dbReference type="Pfam" id="PF10551">
    <property type="entry name" value="MULE"/>
    <property type="match status" value="1"/>
</dbReference>
<reference evidence="3" key="1">
    <citation type="submission" date="2017-10" db="EMBL/GenBank/DDBJ databases">
        <title>Rapid genome shrinkage in a self-fertile nematode reveals novel sperm competition proteins.</title>
        <authorList>
            <person name="Yin D."/>
            <person name="Schwarz E.M."/>
            <person name="Thomas C.G."/>
            <person name="Felde R.L."/>
            <person name="Korf I.F."/>
            <person name="Cutter A.D."/>
            <person name="Schartner C.M."/>
            <person name="Ralston E.J."/>
            <person name="Meyer B.J."/>
            <person name="Haag E.S."/>
        </authorList>
    </citation>
    <scope>NUCLEOTIDE SEQUENCE [LARGE SCALE GENOMIC DNA]</scope>
    <source>
        <strain evidence="3">JU1422</strain>
    </source>
</reference>
<comment type="caution">
    <text evidence="2">The sequence shown here is derived from an EMBL/GenBank/DDBJ whole genome shotgun (WGS) entry which is preliminary data.</text>
</comment>
<dbReference type="EMBL" id="PDUG01000003">
    <property type="protein sequence ID" value="PIC42821.1"/>
    <property type="molecule type" value="Genomic_DNA"/>
</dbReference>
<feature type="domain" description="MULE transposase" evidence="1">
    <location>
        <begin position="180"/>
        <end position="276"/>
    </location>
</feature>
<dbReference type="Proteomes" id="UP000230233">
    <property type="component" value="Chromosome III"/>
</dbReference>
<proteinExistence type="predicted"/>
<keyword evidence="3" id="KW-1185">Reference proteome</keyword>
<name>A0A2G5UTY9_9PELO</name>
<dbReference type="OrthoDB" id="5854292at2759"/>
<dbReference type="AlphaFoldDB" id="A0A2G5UTY9"/>
<evidence type="ECO:0000259" key="1">
    <source>
        <dbReference type="Pfam" id="PF10551"/>
    </source>
</evidence>
<organism evidence="2 3">
    <name type="scientific">Caenorhabditis nigoni</name>
    <dbReference type="NCBI Taxonomy" id="1611254"/>
    <lineage>
        <taxon>Eukaryota</taxon>
        <taxon>Metazoa</taxon>
        <taxon>Ecdysozoa</taxon>
        <taxon>Nematoda</taxon>
        <taxon>Chromadorea</taxon>
        <taxon>Rhabditida</taxon>
        <taxon>Rhabditina</taxon>
        <taxon>Rhabditomorpha</taxon>
        <taxon>Rhabditoidea</taxon>
        <taxon>Rhabditidae</taxon>
        <taxon>Peloderinae</taxon>
        <taxon>Caenorhabditis</taxon>
    </lineage>
</organism>
<gene>
    <name evidence="2" type="primary">Cnig_chr_III.g9773</name>
    <name evidence="2" type="ORF">B9Z55_009773</name>
</gene>